<feature type="region of interest" description="Disordered" evidence="1">
    <location>
        <begin position="421"/>
        <end position="441"/>
    </location>
</feature>
<sequence>MLDVVLFLPCIALTMRLTGDLPLATFVYVIAGAVYARAGSAAESDLATASWIWLPPSTASSTAAFIHSFDFNSTNPPTNATIEIASGSNFTVWVNGHPIGASADPWTDAQILSTSLNGSRNTISVLCVGDGSSTSAGLLAAVRVTFLSGLLDLTTDVDAAPDIVLPTDATWLVSNDAPLDWPLPSNLSTFVNATVAGKLGDAPWGSGSNITVSPPSALAATDLAGSDWLWSVQNANNSAPTGSVGFRKTVDVPSGKTPISAEILASADDFFVLYVDGRYISSPPPIAVSSTDVNTGAYPVAGWEFASRVAIQFEAWNSTAITFDFLASNYANNQGATAAGFIAVMVITFSDGTLATVRSDDTWLQATVSSGSQTTTADEFIAMPNSSLSSVVSLGAYGMQPWTFITVADTLDASRVPNLVGLSSGNTPVPSPTSTSEKSSSRTTANIAIIAAAAGGGASLFTMLFAALMFRFIRRRRRAATDAPLPRSADPEPHQWAVEPFVMDSPTSSSSLTTYPSWPKTPTSPDYGVTRDNIPRAVSVLGSSPPAYASELSPNSRPLGADTNSRSLT</sequence>
<organism evidence="3 4">
    <name type="scientific">Mycena chlorophos</name>
    <name type="common">Agaric fungus</name>
    <name type="synonym">Agaricus chlorophos</name>
    <dbReference type="NCBI Taxonomy" id="658473"/>
    <lineage>
        <taxon>Eukaryota</taxon>
        <taxon>Fungi</taxon>
        <taxon>Dikarya</taxon>
        <taxon>Basidiomycota</taxon>
        <taxon>Agaricomycotina</taxon>
        <taxon>Agaricomycetes</taxon>
        <taxon>Agaricomycetidae</taxon>
        <taxon>Agaricales</taxon>
        <taxon>Marasmiineae</taxon>
        <taxon>Mycenaceae</taxon>
        <taxon>Mycena</taxon>
    </lineage>
</organism>
<evidence type="ECO:0000313" key="4">
    <source>
        <dbReference type="Proteomes" id="UP000815677"/>
    </source>
</evidence>
<accession>A0ABQ0L1H8</accession>
<evidence type="ECO:0000313" key="3">
    <source>
        <dbReference type="EMBL" id="GAT44995.1"/>
    </source>
</evidence>
<dbReference type="Proteomes" id="UP000815677">
    <property type="component" value="Unassembled WGS sequence"/>
</dbReference>
<proteinExistence type="predicted"/>
<reference evidence="3" key="1">
    <citation type="submission" date="2014-09" db="EMBL/GenBank/DDBJ databases">
        <title>Genome sequence of the luminous mushroom Mycena chlorophos for searching fungal bioluminescence genes.</title>
        <authorList>
            <person name="Tanaka Y."/>
            <person name="Kasuga D."/>
            <person name="Oba Y."/>
            <person name="Hase S."/>
            <person name="Sato K."/>
            <person name="Oba Y."/>
            <person name="Sakakibara Y."/>
        </authorList>
    </citation>
    <scope>NUCLEOTIDE SEQUENCE</scope>
</reference>
<feature type="compositionally biased region" description="Low complexity" evidence="1">
    <location>
        <begin position="423"/>
        <end position="441"/>
    </location>
</feature>
<keyword evidence="2" id="KW-1133">Transmembrane helix</keyword>
<keyword evidence="4" id="KW-1185">Reference proteome</keyword>
<gene>
    <name evidence="3" type="ORF">MCHLO_02593</name>
</gene>
<dbReference type="EMBL" id="DF840525">
    <property type="protein sequence ID" value="GAT44995.1"/>
    <property type="molecule type" value="Genomic_DNA"/>
</dbReference>
<keyword evidence="2" id="KW-0812">Transmembrane</keyword>
<dbReference type="Gene3D" id="2.60.120.260">
    <property type="entry name" value="Galactose-binding domain-like"/>
    <property type="match status" value="2"/>
</dbReference>
<evidence type="ECO:0008006" key="5">
    <source>
        <dbReference type="Google" id="ProtNLM"/>
    </source>
</evidence>
<protein>
    <recommendedName>
        <fullName evidence="5">Transmembrane protein</fullName>
    </recommendedName>
</protein>
<feature type="transmembrane region" description="Helical" evidence="2">
    <location>
        <begin position="447"/>
        <end position="470"/>
    </location>
</feature>
<name>A0ABQ0L1H8_MYCCL</name>
<feature type="compositionally biased region" description="Low complexity" evidence="1">
    <location>
        <begin position="505"/>
        <end position="518"/>
    </location>
</feature>
<evidence type="ECO:0000256" key="1">
    <source>
        <dbReference type="SAM" id="MobiDB-lite"/>
    </source>
</evidence>
<evidence type="ECO:0000256" key="2">
    <source>
        <dbReference type="SAM" id="Phobius"/>
    </source>
</evidence>
<feature type="region of interest" description="Disordered" evidence="1">
    <location>
        <begin position="502"/>
        <end position="569"/>
    </location>
</feature>
<feature type="compositionally biased region" description="Polar residues" evidence="1">
    <location>
        <begin position="552"/>
        <end position="569"/>
    </location>
</feature>
<keyword evidence="2" id="KW-0472">Membrane</keyword>